<dbReference type="InterPro" id="IPR036634">
    <property type="entry name" value="PRD_sf"/>
</dbReference>
<dbReference type="Gene3D" id="3.40.50.510">
    <property type="entry name" value="Phosphotransferase system, mannose-type IIA component"/>
    <property type="match status" value="1"/>
</dbReference>
<dbReference type="SUPFAM" id="SSF52540">
    <property type="entry name" value="P-loop containing nucleoside triphosphate hydrolases"/>
    <property type="match status" value="1"/>
</dbReference>
<dbReference type="InterPro" id="IPR033887">
    <property type="entry name" value="PTS_IIA_man"/>
</dbReference>
<dbReference type="CDD" id="cd00006">
    <property type="entry name" value="PTS_IIA_man"/>
    <property type="match status" value="1"/>
</dbReference>
<feature type="domain" description="PRD" evidence="7">
    <location>
        <begin position="482"/>
        <end position="587"/>
    </location>
</feature>
<protein>
    <submittedName>
        <fullName evidence="8">Transcriptional regulatory protein LevR</fullName>
    </submittedName>
</protein>
<dbReference type="Pfam" id="PF03610">
    <property type="entry name" value="EIIA-man"/>
    <property type="match status" value="1"/>
</dbReference>
<dbReference type="AlphaFoldDB" id="A0A0U9HEN8"/>
<evidence type="ECO:0000259" key="7">
    <source>
        <dbReference type="PROSITE" id="PS51372"/>
    </source>
</evidence>
<feature type="domain" description="PRD" evidence="7">
    <location>
        <begin position="853"/>
        <end position="951"/>
    </location>
</feature>
<sequence length="951" mass="107223">MNRKEKVYNALGKLTQNILLKDLTENSDIGFDAETISAIAQVDRSNASRELNELAREGKAIKINGRPVKFLDRSHLEQIAKLDFENGYIFDTLNDFLKFFNTADTAEKEKIEKMSDPFDRIIGSRGSLALAIKQAKAAILYPPKGLHTLITGPTGVGKTTFAEMMYQYALYAGSIPNDAKLVIFNCSEYADNPQLILSQLFGHTKGAFTGAINEKAGLVEMSDRGILLLDEIHRLPPEAQEMLFLLMDKGIYRRLGETDKYRQATVLIIGATTENINSALLKTFLRRVPMTINLPSLEERPMEERMELIEEFLINEVNNVNVPVKVHKDVIRAFLQYNCTGNIGQLKGDIQLLCARGFLDYKTYGKKEIEININFLPEHVYTGLLNQEKSRNEIINLLRYEKDYYTFTPQDRENFLTVDNYDLSDNLYKEITDKYNHYFKIGYSGSSINEIISEDIEKYLKELMKKYNAEKELPVKEELFKIISPKVYNAAEMALTLAQQKLNRTFSTRAVIGLAMHISALIERISSGEIIYSEEINKIALNNPEEFRAAKLVREVLQQELEINIPKEEIGFLTMFLSTVDSDTSYKKIGVIVLAHGESTASSIANVANSLLGTDHCRAIDMPLDVKVEEILNKTIEKVKSIDEGKGVLLLVDMGSLIAFSEIITKKTNIPTKSIENISTPIVIEAVRKSLLPEMSLYTLVEDIKNANPYIGRMVSGEVINKADITEPKVILTTCISGKGAAVKIAQLLRNTLPFLDEYNVKIKPVDITEKVNQAGNKTLYEGTINDLIAVVGTVDLQLSGVPFIPIDELIIGDGIKKIEKSISGLNAGPYEKEEISGDSVFVKLLEGMLTFLDAKKAFKFVNDSYIMLVKMLGINDTRQLKTRYIFHNCCMIERLIQNDILPYSGIEKLIKEKRDIYEKVKYTLIDIEEAFGIKVPDTEIGYIMDIFDTQ</sequence>
<dbReference type="Pfam" id="PF00158">
    <property type="entry name" value="Sigma54_activat"/>
    <property type="match status" value="1"/>
</dbReference>
<feature type="domain" description="PTS EIIA type-4" evidence="6">
    <location>
        <begin position="588"/>
        <end position="711"/>
    </location>
</feature>
<evidence type="ECO:0000256" key="4">
    <source>
        <dbReference type="ARBA" id="ARBA00022840"/>
    </source>
</evidence>
<keyword evidence="2" id="KW-0547">Nucleotide-binding</keyword>
<evidence type="ECO:0000256" key="1">
    <source>
        <dbReference type="ARBA" id="ARBA00022679"/>
    </source>
</evidence>
<organism evidence="8">
    <name type="scientific">Tepidanaerobacter syntrophicus</name>
    <dbReference type="NCBI Taxonomy" id="224999"/>
    <lineage>
        <taxon>Bacteria</taxon>
        <taxon>Bacillati</taxon>
        <taxon>Bacillota</taxon>
        <taxon>Clostridia</taxon>
        <taxon>Thermosediminibacterales</taxon>
        <taxon>Tepidanaerobacteraceae</taxon>
        <taxon>Tepidanaerobacter</taxon>
    </lineage>
</organism>
<keyword evidence="3" id="KW-0418">Kinase</keyword>
<dbReference type="InterPro" id="IPR036662">
    <property type="entry name" value="PTS_EIIA_man-typ_sf"/>
</dbReference>
<dbReference type="Gene3D" id="3.40.50.300">
    <property type="entry name" value="P-loop containing nucleotide triphosphate hydrolases"/>
    <property type="match status" value="1"/>
</dbReference>
<dbReference type="InterPro" id="IPR002078">
    <property type="entry name" value="Sigma_54_int"/>
</dbReference>
<evidence type="ECO:0000256" key="3">
    <source>
        <dbReference type="ARBA" id="ARBA00022777"/>
    </source>
</evidence>
<dbReference type="InterPro" id="IPR027417">
    <property type="entry name" value="P-loop_NTPase"/>
</dbReference>
<gene>
    <name evidence="8" type="ORF">TSYNT_7308</name>
</gene>
<dbReference type="Proteomes" id="UP000062160">
    <property type="component" value="Unassembled WGS sequence"/>
</dbReference>
<dbReference type="EMBL" id="DF977001">
    <property type="protein sequence ID" value="GAQ25289.1"/>
    <property type="molecule type" value="Genomic_DNA"/>
</dbReference>
<dbReference type="GO" id="GO:0009401">
    <property type="term" value="P:phosphoenolpyruvate-dependent sugar phosphotransferase system"/>
    <property type="evidence" value="ECO:0007669"/>
    <property type="project" value="InterPro"/>
</dbReference>
<keyword evidence="9" id="KW-1185">Reference proteome</keyword>
<dbReference type="GO" id="GO:0016020">
    <property type="term" value="C:membrane"/>
    <property type="evidence" value="ECO:0007669"/>
    <property type="project" value="InterPro"/>
</dbReference>
<dbReference type="PROSITE" id="PS51096">
    <property type="entry name" value="PTS_EIIA_TYPE_4"/>
    <property type="match status" value="1"/>
</dbReference>
<dbReference type="SMART" id="SM00382">
    <property type="entry name" value="AAA"/>
    <property type="match status" value="1"/>
</dbReference>
<accession>A0A0U9HEN8</accession>
<feature type="domain" description="Sigma-54 factor interaction" evidence="5">
    <location>
        <begin position="121"/>
        <end position="355"/>
    </location>
</feature>
<reference evidence="8" key="1">
    <citation type="journal article" date="2016" name="Genome Announc.">
        <title>Draft Genome Sequence of the Syntrophic Lactate-Degrading Bacterium Tepidanaerobacter syntrophicus JLT.</title>
        <authorList>
            <person name="Matsuura N."/>
            <person name="Ohashi A."/>
            <person name="Tourlousse D.M."/>
            <person name="Sekiguchi Y."/>
        </authorList>
    </citation>
    <scope>NUCLEOTIDE SEQUENCE [LARGE SCALE GENOMIC DNA]</scope>
    <source>
        <strain evidence="8">JL</strain>
    </source>
</reference>
<keyword evidence="1" id="KW-0808">Transferase</keyword>
<evidence type="ECO:0000313" key="8">
    <source>
        <dbReference type="EMBL" id="GAQ25289.1"/>
    </source>
</evidence>
<dbReference type="PANTHER" id="PTHR32071">
    <property type="entry name" value="TRANSCRIPTIONAL REGULATORY PROTEIN"/>
    <property type="match status" value="1"/>
</dbReference>
<dbReference type="SUPFAM" id="SSF53062">
    <property type="entry name" value="PTS system fructose IIA component-like"/>
    <property type="match status" value="1"/>
</dbReference>
<keyword evidence="4" id="KW-0067">ATP-binding</keyword>
<name>A0A0U9HEN8_9FIRM</name>
<dbReference type="GO" id="GO:0005524">
    <property type="term" value="F:ATP binding"/>
    <property type="evidence" value="ECO:0007669"/>
    <property type="project" value="UniProtKB-KW"/>
</dbReference>
<dbReference type="GO" id="GO:0006355">
    <property type="term" value="P:regulation of DNA-templated transcription"/>
    <property type="evidence" value="ECO:0007669"/>
    <property type="project" value="InterPro"/>
</dbReference>
<dbReference type="InterPro" id="IPR003593">
    <property type="entry name" value="AAA+_ATPase"/>
</dbReference>
<dbReference type="RefSeq" id="WP_059032686.1">
    <property type="nucleotide sequence ID" value="NZ_DF977001.1"/>
</dbReference>
<evidence type="ECO:0000259" key="5">
    <source>
        <dbReference type="PROSITE" id="PS50045"/>
    </source>
</evidence>
<evidence type="ECO:0000313" key="9">
    <source>
        <dbReference type="Proteomes" id="UP000062160"/>
    </source>
</evidence>
<dbReference type="OrthoDB" id="9765164at2"/>
<dbReference type="PROSITE" id="PS50045">
    <property type="entry name" value="SIGMA54_INTERACT_4"/>
    <property type="match status" value="1"/>
</dbReference>
<dbReference type="PROSITE" id="PS51372">
    <property type="entry name" value="PRD_2"/>
    <property type="match status" value="2"/>
</dbReference>
<dbReference type="CDD" id="cd00009">
    <property type="entry name" value="AAA"/>
    <property type="match status" value="1"/>
</dbReference>
<dbReference type="STRING" id="224999.GCA_001485475_01304"/>
<dbReference type="PANTHER" id="PTHR32071:SF90">
    <property type="entry name" value="TRANSCRIPTIONAL REGULATORY PROTEIN LEVR"/>
    <property type="match status" value="1"/>
</dbReference>
<dbReference type="GO" id="GO:0016301">
    <property type="term" value="F:kinase activity"/>
    <property type="evidence" value="ECO:0007669"/>
    <property type="project" value="UniProtKB-KW"/>
</dbReference>
<evidence type="ECO:0000259" key="6">
    <source>
        <dbReference type="PROSITE" id="PS51096"/>
    </source>
</evidence>
<dbReference type="Pfam" id="PF00874">
    <property type="entry name" value="PRD"/>
    <property type="match status" value="2"/>
</dbReference>
<proteinExistence type="predicted"/>
<dbReference type="InterPro" id="IPR011608">
    <property type="entry name" value="PRD"/>
</dbReference>
<dbReference type="SUPFAM" id="SSF63520">
    <property type="entry name" value="PTS-regulatory domain, PRD"/>
    <property type="match status" value="2"/>
</dbReference>
<dbReference type="InterPro" id="IPR004701">
    <property type="entry name" value="PTS_EIIA_man-typ"/>
</dbReference>
<dbReference type="Gene3D" id="1.10.1790.10">
    <property type="entry name" value="PRD domain"/>
    <property type="match status" value="2"/>
</dbReference>
<evidence type="ECO:0000256" key="2">
    <source>
        <dbReference type="ARBA" id="ARBA00022741"/>
    </source>
</evidence>